<comment type="caution">
    <text evidence="3">The sequence shown here is derived from an EMBL/GenBank/DDBJ whole genome shotgun (WGS) entry which is preliminary data.</text>
</comment>
<dbReference type="InterPro" id="IPR023885">
    <property type="entry name" value="4Fe4S-binding_SPASM_dom"/>
</dbReference>
<dbReference type="InterPro" id="IPR013785">
    <property type="entry name" value="Aldolase_TIM"/>
</dbReference>
<evidence type="ECO:0000256" key="1">
    <source>
        <dbReference type="ARBA" id="ARBA00001966"/>
    </source>
</evidence>
<dbReference type="InterPro" id="IPR058240">
    <property type="entry name" value="rSAM_sf"/>
</dbReference>
<gene>
    <name evidence="3" type="ORF">SDC9_66838</name>
</gene>
<dbReference type="AlphaFoldDB" id="A0A644XX90"/>
<reference evidence="3" key="1">
    <citation type="submission" date="2019-08" db="EMBL/GenBank/DDBJ databases">
        <authorList>
            <person name="Kucharzyk K."/>
            <person name="Murdoch R.W."/>
            <person name="Higgins S."/>
            <person name="Loffler F."/>
        </authorList>
    </citation>
    <scope>NUCLEOTIDE SEQUENCE</scope>
</reference>
<evidence type="ECO:0000259" key="2">
    <source>
        <dbReference type="Pfam" id="PF13186"/>
    </source>
</evidence>
<dbReference type="InterPro" id="IPR011990">
    <property type="entry name" value="TPR-like_helical_dom_sf"/>
</dbReference>
<protein>
    <recommendedName>
        <fullName evidence="2">4Fe4S-binding SPASM domain-containing protein</fullName>
    </recommendedName>
</protein>
<dbReference type="PANTHER" id="PTHR43273">
    <property type="entry name" value="ANAEROBIC SULFATASE-MATURATING ENZYME HOMOLOG ASLB-RELATED"/>
    <property type="match status" value="1"/>
</dbReference>
<dbReference type="NCBIfam" id="TIGR04085">
    <property type="entry name" value="rSAM_more_4Fe4S"/>
    <property type="match status" value="1"/>
</dbReference>
<organism evidence="3">
    <name type="scientific">bioreactor metagenome</name>
    <dbReference type="NCBI Taxonomy" id="1076179"/>
    <lineage>
        <taxon>unclassified sequences</taxon>
        <taxon>metagenomes</taxon>
        <taxon>ecological metagenomes</taxon>
    </lineage>
</organism>
<dbReference type="InterPro" id="IPR023867">
    <property type="entry name" value="Sulphatase_maturase_rSAM"/>
</dbReference>
<sequence>MMLEPDDLLRIIDYAHEFSQKSSVATNPKIYLADSIGYYNLKEISIKEKVLGEEDAIWPGCGAGKSGFGILHNGDIVPCTSLRNENYIQGNIRDTRLIDIWNGGFKQFREFSASQLKGFCSDCMYSSICLGGCANTRYCVEGCIESENKYCLYGVMVKKELNKLLRADNDYKLADIKRQISDCIKSDNYQLLIAYIYEILPRYLSGIEIWIYLMNTLAFSYFKIELFEKTLEVCQQVLKNDSTNLDALKGYGLSLYHTGETTTGKQILFDCINNSKNSCSDIYSDLVNIMRIEGNESEAARLIAEASKKYPDFLIKRGY</sequence>
<dbReference type="PANTHER" id="PTHR43273:SF3">
    <property type="entry name" value="ANAEROBIC SULFATASE-MATURATING ENZYME HOMOLOG ASLB-RELATED"/>
    <property type="match status" value="1"/>
</dbReference>
<dbReference type="Pfam" id="PF13186">
    <property type="entry name" value="SPASM"/>
    <property type="match status" value="1"/>
</dbReference>
<evidence type="ECO:0000313" key="3">
    <source>
        <dbReference type="EMBL" id="MPM20408.1"/>
    </source>
</evidence>
<accession>A0A644XX90</accession>
<proteinExistence type="predicted"/>
<dbReference type="EMBL" id="VSSQ01003374">
    <property type="protein sequence ID" value="MPM20408.1"/>
    <property type="molecule type" value="Genomic_DNA"/>
</dbReference>
<dbReference type="SUPFAM" id="SSF102114">
    <property type="entry name" value="Radical SAM enzymes"/>
    <property type="match status" value="1"/>
</dbReference>
<dbReference type="GO" id="GO:0016491">
    <property type="term" value="F:oxidoreductase activity"/>
    <property type="evidence" value="ECO:0007669"/>
    <property type="project" value="InterPro"/>
</dbReference>
<dbReference type="Gene3D" id="3.20.20.70">
    <property type="entry name" value="Aldolase class I"/>
    <property type="match status" value="1"/>
</dbReference>
<feature type="domain" description="4Fe4S-binding SPASM" evidence="2">
    <location>
        <begin position="61"/>
        <end position="124"/>
    </location>
</feature>
<dbReference type="SUPFAM" id="SSF48452">
    <property type="entry name" value="TPR-like"/>
    <property type="match status" value="1"/>
</dbReference>
<dbReference type="Gene3D" id="1.25.40.10">
    <property type="entry name" value="Tetratricopeptide repeat domain"/>
    <property type="match status" value="1"/>
</dbReference>
<name>A0A644XX90_9ZZZZ</name>
<comment type="cofactor">
    <cofactor evidence="1">
        <name>[4Fe-4S] cluster</name>
        <dbReference type="ChEBI" id="CHEBI:49883"/>
    </cofactor>
</comment>